<dbReference type="EMBL" id="JAQQCL010000008">
    <property type="protein sequence ID" value="MFM0717205.1"/>
    <property type="molecule type" value="Genomic_DNA"/>
</dbReference>
<name>A0ABW9EDQ3_9BURK</name>
<protein>
    <submittedName>
        <fullName evidence="2">Uncharacterized protein</fullName>
    </submittedName>
</protein>
<dbReference type="Proteomes" id="UP001629392">
    <property type="component" value="Unassembled WGS sequence"/>
</dbReference>
<evidence type="ECO:0000313" key="3">
    <source>
        <dbReference type="Proteomes" id="UP001629392"/>
    </source>
</evidence>
<organism evidence="2 3">
    <name type="scientific">Paraburkholderia strydomiana</name>
    <dbReference type="NCBI Taxonomy" id="1245417"/>
    <lineage>
        <taxon>Bacteria</taxon>
        <taxon>Pseudomonadati</taxon>
        <taxon>Pseudomonadota</taxon>
        <taxon>Betaproteobacteria</taxon>
        <taxon>Burkholderiales</taxon>
        <taxon>Burkholderiaceae</taxon>
        <taxon>Paraburkholderia</taxon>
    </lineage>
</organism>
<accession>A0ABW9EDQ3</accession>
<proteinExistence type="predicted"/>
<keyword evidence="3" id="KW-1185">Reference proteome</keyword>
<evidence type="ECO:0000313" key="2">
    <source>
        <dbReference type="EMBL" id="MFM0717205.1"/>
    </source>
</evidence>
<feature type="region of interest" description="Disordered" evidence="1">
    <location>
        <begin position="50"/>
        <end position="83"/>
    </location>
</feature>
<evidence type="ECO:0000256" key="1">
    <source>
        <dbReference type="SAM" id="MobiDB-lite"/>
    </source>
</evidence>
<gene>
    <name evidence="2" type="ORF">PQQ73_12785</name>
</gene>
<sequence>MLTGSSSRLLAIGVFLVLTGCGGGGGGDGSTGASSGAGAAGATGAASAPAAASAPGGASAPASASTPAAATPASGASTPSATTPTLAAATPVIDGTTLGDAYWPAGSTSSGGRGQAVAGLNCTVRSNAYTYAHLSIYQNGRLLALPGNVGMVEPTMAAQTGCAYPLHTVDSTGKIHMDASTQASYTLGQFFSIWGQTIDASSVAGVTGSPITIYVNDGGALTQYTGDPASLVLPAHGEVTIEIGTPLAQIPTYAWTDPPPFDPNPITLTFLGVVGNNFWPPGNTATGGKGATVDGLICAANMSELYHVHAHLAIFKDGQWLAMPANVGILSQCNYEMHTHDQTGIIHIETPTFKTFTLGQFFDIWGQPLSSTNVAGVTGNVVAYINDNGDSRRYMGDLRNIELTSLRDITLQIGTPISTLATYSWYEPQ</sequence>
<dbReference type="RefSeq" id="WP_408144797.1">
    <property type="nucleotide sequence ID" value="NZ_JAQQCJ010000037.1"/>
</dbReference>
<comment type="caution">
    <text evidence="2">The sequence shown here is derived from an EMBL/GenBank/DDBJ whole genome shotgun (WGS) entry which is preliminary data.</text>
</comment>
<reference evidence="2 3" key="1">
    <citation type="journal article" date="2024" name="Chem. Sci.">
        <title>Discovery of megapolipeptins by genome mining of a Burkholderiales bacteria collection.</title>
        <authorList>
            <person name="Paulo B.S."/>
            <person name="Recchia M.J.J."/>
            <person name="Lee S."/>
            <person name="Fergusson C.H."/>
            <person name="Romanowski S.B."/>
            <person name="Hernandez A."/>
            <person name="Krull N."/>
            <person name="Liu D.Y."/>
            <person name="Cavanagh H."/>
            <person name="Bos A."/>
            <person name="Gray C.A."/>
            <person name="Murphy B.T."/>
            <person name="Linington R.G."/>
            <person name="Eustaquio A.S."/>
        </authorList>
    </citation>
    <scope>NUCLEOTIDE SEQUENCE [LARGE SCALE GENOMIC DNA]</scope>
    <source>
        <strain evidence="2 3">RL17-350-BIC-E</strain>
    </source>
</reference>